<proteinExistence type="predicted"/>
<accession>A0A9W6C1Z5</accession>
<feature type="compositionally biased region" description="Polar residues" evidence="3">
    <location>
        <begin position="27"/>
        <end position="48"/>
    </location>
</feature>
<dbReference type="GO" id="GO:0003723">
    <property type="term" value="F:RNA binding"/>
    <property type="evidence" value="ECO:0007669"/>
    <property type="project" value="InterPro"/>
</dbReference>
<dbReference type="GO" id="GO:0008173">
    <property type="term" value="F:RNA methyltransferase activity"/>
    <property type="evidence" value="ECO:0007669"/>
    <property type="project" value="InterPro"/>
</dbReference>
<feature type="region of interest" description="Disordered" evidence="3">
    <location>
        <begin position="25"/>
        <end position="48"/>
    </location>
</feature>
<dbReference type="Pfam" id="PF00588">
    <property type="entry name" value="SpoU_methylase"/>
    <property type="match status" value="2"/>
</dbReference>
<dbReference type="SUPFAM" id="SSF75217">
    <property type="entry name" value="alpha/beta knot"/>
    <property type="match status" value="2"/>
</dbReference>
<evidence type="ECO:0000256" key="2">
    <source>
        <dbReference type="ARBA" id="ARBA00022679"/>
    </source>
</evidence>
<gene>
    <name evidence="5" type="primary">PLEST011301</name>
    <name evidence="5" type="ORF">PLESTB_001895500</name>
</gene>
<feature type="compositionally biased region" description="Low complexity" evidence="3">
    <location>
        <begin position="374"/>
        <end position="394"/>
    </location>
</feature>
<dbReference type="PANTHER" id="PTHR43191:SF2">
    <property type="entry name" value="RRNA METHYLTRANSFERASE 3, MITOCHONDRIAL"/>
    <property type="match status" value="1"/>
</dbReference>
<evidence type="ECO:0000256" key="1">
    <source>
        <dbReference type="ARBA" id="ARBA00022603"/>
    </source>
</evidence>
<evidence type="ECO:0000256" key="3">
    <source>
        <dbReference type="SAM" id="MobiDB-lite"/>
    </source>
</evidence>
<dbReference type="Gene3D" id="3.40.1280.10">
    <property type="match status" value="2"/>
</dbReference>
<organism evidence="5 6">
    <name type="scientific">Pleodorina starrii</name>
    <dbReference type="NCBI Taxonomy" id="330485"/>
    <lineage>
        <taxon>Eukaryota</taxon>
        <taxon>Viridiplantae</taxon>
        <taxon>Chlorophyta</taxon>
        <taxon>core chlorophytes</taxon>
        <taxon>Chlorophyceae</taxon>
        <taxon>CS clade</taxon>
        <taxon>Chlamydomonadales</taxon>
        <taxon>Volvocaceae</taxon>
        <taxon>Pleodorina</taxon>
    </lineage>
</organism>
<dbReference type="Proteomes" id="UP001165080">
    <property type="component" value="Unassembled WGS sequence"/>
</dbReference>
<feature type="compositionally biased region" description="Low complexity" evidence="3">
    <location>
        <begin position="181"/>
        <end position="202"/>
    </location>
</feature>
<feature type="compositionally biased region" description="Basic and acidic residues" evidence="3">
    <location>
        <begin position="211"/>
        <end position="242"/>
    </location>
</feature>
<feature type="region of interest" description="Disordered" evidence="3">
    <location>
        <begin position="367"/>
        <end position="394"/>
    </location>
</feature>
<feature type="compositionally biased region" description="Low complexity" evidence="3">
    <location>
        <begin position="128"/>
        <end position="161"/>
    </location>
</feature>
<evidence type="ECO:0000259" key="4">
    <source>
        <dbReference type="Pfam" id="PF00588"/>
    </source>
</evidence>
<comment type="caution">
    <text evidence="5">The sequence shown here is derived from an EMBL/GenBank/DDBJ whole genome shotgun (WGS) entry which is preliminary data.</text>
</comment>
<dbReference type="InterPro" id="IPR029028">
    <property type="entry name" value="Alpha/beta_knot_MTases"/>
</dbReference>
<protein>
    <recommendedName>
        <fullName evidence="4">tRNA/rRNA methyltransferase SpoU type domain-containing protein</fullName>
    </recommendedName>
</protein>
<dbReference type="SUPFAM" id="SSF55315">
    <property type="entry name" value="L30e-like"/>
    <property type="match status" value="1"/>
</dbReference>
<dbReference type="CDD" id="cd18095">
    <property type="entry name" value="SpoU-like_rRNA-MTase"/>
    <property type="match status" value="1"/>
</dbReference>
<dbReference type="AlphaFoldDB" id="A0A9W6C1Z5"/>
<sequence length="689" mass="70154">MHLYRPSAFLRRLASRLFSAVKKTTRVTETLPQPGSSQSHSRFPQTTQHRAVQTLFGRVSLPSCAAAPPGPSPGPLLLPPRHMSILLSATRPAGCGGPPAASRAAPVPQSQTSTPVTRPPHWPRSRLSVSCSAGISGSAGRIGPSDGTSGTSGTSSSTSSGIPSRWQRGPDGGTEYRQGQRRQGQQRQRQQPARSPAGAPSAVDYGTQRRPLRDAPHESYERDRDMDEQGEYGRDAEEERRSGARGPGLPEVDLISSPSNAYVKHLVRLRSSAPYRREMRRVVLVGAELLHEAAGDSPSPLPVRLLLLPEGAAPPRRVVAERVVRATEAVLKKVSGVESAGGVDAVAELDLPPERSLAQLLDELRGASSGETSGGDSPSAAVPSASGSDSGSAPARPVRLLVLDGVQDPGNLGSLARSALAFGWGGLLLLPGCCDPLNDKAVRASRGALLRLPTAAGSLGELAEAAEGRPGLLLLSADMEEGAEGEGAAAGGVGRGGASGAVGLLESGGLLALLQGQGQGRARPEGEGSAAVAGGDSRRGAAVGESSGAAGGSLGPAGSSWGPAVAGREVEDEQRRASQHDPGAGAGAGARPDEPSLSPGPGCPGGVALVLGSEGSGLSPAVRRMCSRVSVPMEGAMESLNVGVAGAILMFALSSGPPQLFAKLATRLQRAAGPEGAGAEGRRQPPLRT</sequence>
<feature type="region of interest" description="Disordered" evidence="3">
    <location>
        <begin position="670"/>
        <end position="689"/>
    </location>
</feature>
<dbReference type="InterPro" id="IPR001537">
    <property type="entry name" value="SpoU_MeTrfase"/>
</dbReference>
<dbReference type="EMBL" id="BRXU01000064">
    <property type="protein sequence ID" value="GLC62402.1"/>
    <property type="molecule type" value="Genomic_DNA"/>
</dbReference>
<keyword evidence="1" id="KW-0489">Methyltransferase</keyword>
<keyword evidence="6" id="KW-1185">Reference proteome</keyword>
<feature type="domain" description="tRNA/rRNA methyltransferase SpoU type" evidence="4">
    <location>
        <begin position="604"/>
        <end position="651"/>
    </location>
</feature>
<evidence type="ECO:0000313" key="5">
    <source>
        <dbReference type="EMBL" id="GLC62402.1"/>
    </source>
</evidence>
<name>A0A9W6C1Z5_9CHLO</name>
<feature type="region of interest" description="Disordered" evidence="3">
    <location>
        <begin position="516"/>
        <end position="605"/>
    </location>
</feature>
<dbReference type="InterPro" id="IPR051259">
    <property type="entry name" value="rRNA_Methyltransferase"/>
</dbReference>
<dbReference type="InterPro" id="IPR029026">
    <property type="entry name" value="tRNA_m1G_MTases_N"/>
</dbReference>
<dbReference type="GO" id="GO:0006396">
    <property type="term" value="P:RNA processing"/>
    <property type="evidence" value="ECO:0007669"/>
    <property type="project" value="InterPro"/>
</dbReference>
<feature type="domain" description="tRNA/rRNA methyltransferase SpoU type" evidence="4">
    <location>
        <begin position="400"/>
        <end position="469"/>
    </location>
</feature>
<dbReference type="GO" id="GO:0032259">
    <property type="term" value="P:methylation"/>
    <property type="evidence" value="ECO:0007669"/>
    <property type="project" value="UniProtKB-KW"/>
</dbReference>
<evidence type="ECO:0000313" key="6">
    <source>
        <dbReference type="Proteomes" id="UP001165080"/>
    </source>
</evidence>
<dbReference type="InterPro" id="IPR029064">
    <property type="entry name" value="Ribosomal_eL30-like_sf"/>
</dbReference>
<dbReference type="Gene3D" id="3.30.1330.30">
    <property type="match status" value="1"/>
</dbReference>
<feature type="region of interest" description="Disordered" evidence="3">
    <location>
        <begin position="89"/>
        <end position="256"/>
    </location>
</feature>
<reference evidence="5 6" key="1">
    <citation type="journal article" date="2023" name="Commun. Biol.">
        <title>Reorganization of the ancestral sex-determining regions during the evolution of trioecy in Pleodorina starrii.</title>
        <authorList>
            <person name="Takahashi K."/>
            <person name="Suzuki S."/>
            <person name="Kawai-Toyooka H."/>
            <person name="Yamamoto K."/>
            <person name="Hamaji T."/>
            <person name="Ootsuki R."/>
            <person name="Yamaguchi H."/>
            <person name="Kawachi M."/>
            <person name="Higashiyama T."/>
            <person name="Nozaki H."/>
        </authorList>
    </citation>
    <scope>NUCLEOTIDE SEQUENCE [LARGE SCALE GENOMIC DNA]</scope>
    <source>
        <strain evidence="5 6">NIES-4479</strain>
    </source>
</reference>
<keyword evidence="2" id="KW-0808">Transferase</keyword>
<dbReference type="PANTHER" id="PTHR43191">
    <property type="entry name" value="RRNA METHYLTRANSFERASE 3"/>
    <property type="match status" value="1"/>
</dbReference>